<keyword evidence="3" id="KW-1185">Reference proteome</keyword>
<comment type="caution">
    <text evidence="2">The sequence shown here is derived from an EMBL/GenBank/DDBJ whole genome shotgun (WGS) entry which is preliminary data.</text>
</comment>
<proteinExistence type="predicted"/>
<dbReference type="InterPro" id="IPR046461">
    <property type="entry name" value="TerL_ATPase"/>
</dbReference>
<dbReference type="InterPro" id="IPR005021">
    <property type="entry name" value="Terminase_largesu-like"/>
</dbReference>
<dbReference type="PANTHER" id="PTHR41287:SF1">
    <property type="entry name" value="PROTEIN YMFN"/>
    <property type="match status" value="1"/>
</dbReference>
<evidence type="ECO:0000259" key="1">
    <source>
        <dbReference type="Pfam" id="PF03354"/>
    </source>
</evidence>
<dbReference type="RefSeq" id="WP_099304816.1">
    <property type="nucleotide sequence ID" value="NZ_PDVP01000002.1"/>
</dbReference>
<dbReference type="Gene3D" id="3.40.50.300">
    <property type="entry name" value="P-loop containing nucleotide triphosphate hydrolases"/>
    <property type="match status" value="1"/>
</dbReference>
<organism evidence="2 3">
    <name type="scientific">Zhengella mangrovi</name>
    <dbReference type="NCBI Taxonomy" id="1982044"/>
    <lineage>
        <taxon>Bacteria</taxon>
        <taxon>Pseudomonadati</taxon>
        <taxon>Pseudomonadota</taxon>
        <taxon>Alphaproteobacteria</taxon>
        <taxon>Hyphomicrobiales</taxon>
        <taxon>Notoacmeibacteraceae</taxon>
        <taxon>Zhengella</taxon>
    </lineage>
</organism>
<protein>
    <submittedName>
        <fullName evidence="2">Terminase</fullName>
    </submittedName>
</protein>
<reference evidence="2 3" key="1">
    <citation type="submission" date="2017-10" db="EMBL/GenBank/DDBJ databases">
        <title>Sedimentibacterium mangrovi gen. nov., sp. nov., a novel member of family Phyllobacteriacea isolated from mangrove sediment.</title>
        <authorList>
            <person name="Liao H."/>
            <person name="Tian Y."/>
        </authorList>
    </citation>
    <scope>NUCLEOTIDE SEQUENCE [LARGE SCALE GENOMIC DNA]</scope>
    <source>
        <strain evidence="2 3">X9-2-2</strain>
    </source>
</reference>
<dbReference type="OrthoDB" id="9760250at2"/>
<gene>
    <name evidence="2" type="ORF">CSC94_05945</name>
</gene>
<dbReference type="InterPro" id="IPR027417">
    <property type="entry name" value="P-loop_NTPase"/>
</dbReference>
<sequence>MDLSCPDWFEMLKRGEAPIPALDLDEAEAARAIRVFNKLHLPDVPGQPTMAEAAGDWNRDFVAAIFGSVIVADNKITGRTIRKFFELVPKKNAKTTKGAAIMLTALLLNRRPRAEFLLVGPTQETADISFSQIVGMIEADEEGYLQKRFAVKDHQKTIVDRVNKARLKIKSFDNKVMTGSKPVGVLIDELHELGKFSYASKVMAQIRGGIIANPEGFIVMITTQSDEPPAGVFKSELDYARQIRDGEAGGDLLPILYEFPIEMQADEAKPWRDPENWPIVLPNLGRSITIDILKSEFAEADKKGIEELSIWASQHLNIQIGVALNRGGWAGARYWQGAVDPEPATLESLLERCEVITAGIDGGGLDDLLGLCLCGRDRTTKDWLFWFKAWAQPIVLDRRKDIADRLSSLSEAGELTICDYPTQDVEEIADIINTVHEAGLFPEKYGIGLDAVGVAAITDAIAALGVDPDLMVAVSQGYKLNGAIKGFERKLMDGTAWHGGQQLMAWCVGNAKTELRGSATLITKQVSGSAKIDPLMAGFNAFQLMARNPTSTSITIPEDYSICA</sequence>
<name>A0A2G1QRS1_9HYPH</name>
<dbReference type="Pfam" id="PF03354">
    <property type="entry name" value="TerL_ATPase"/>
    <property type="match status" value="1"/>
</dbReference>
<evidence type="ECO:0000313" key="3">
    <source>
        <dbReference type="Proteomes" id="UP000221168"/>
    </source>
</evidence>
<feature type="domain" description="Terminase large subunit-like ATPase" evidence="1">
    <location>
        <begin position="64"/>
        <end position="240"/>
    </location>
</feature>
<dbReference type="PANTHER" id="PTHR41287">
    <property type="match status" value="1"/>
</dbReference>
<dbReference type="AlphaFoldDB" id="A0A2G1QRS1"/>
<accession>A0A2G1QRS1</accession>
<dbReference type="Proteomes" id="UP000221168">
    <property type="component" value="Unassembled WGS sequence"/>
</dbReference>
<dbReference type="EMBL" id="PDVP01000002">
    <property type="protein sequence ID" value="PHP68192.1"/>
    <property type="molecule type" value="Genomic_DNA"/>
</dbReference>
<evidence type="ECO:0000313" key="2">
    <source>
        <dbReference type="EMBL" id="PHP68192.1"/>
    </source>
</evidence>